<keyword evidence="12" id="KW-0968">Cytoplasmic vesicle</keyword>
<dbReference type="GO" id="GO:0005198">
    <property type="term" value="F:structural molecule activity"/>
    <property type="evidence" value="ECO:0007669"/>
    <property type="project" value="InterPro"/>
</dbReference>
<feature type="domain" description="COPA/B second beta-propeller" evidence="14">
    <location>
        <begin position="142"/>
        <end position="298"/>
    </location>
</feature>
<evidence type="ECO:0000256" key="9">
    <source>
        <dbReference type="ARBA" id="ARBA00022927"/>
    </source>
</evidence>
<dbReference type="GO" id="GO:0000139">
    <property type="term" value="C:Golgi membrane"/>
    <property type="evidence" value="ECO:0007669"/>
    <property type="project" value="UniProtKB-SubCell"/>
</dbReference>
<organism evidence="16 17">
    <name type="scientific">Eleusine coracana subsp. coracana</name>
    <dbReference type="NCBI Taxonomy" id="191504"/>
    <lineage>
        <taxon>Eukaryota</taxon>
        <taxon>Viridiplantae</taxon>
        <taxon>Streptophyta</taxon>
        <taxon>Embryophyta</taxon>
        <taxon>Tracheophyta</taxon>
        <taxon>Spermatophyta</taxon>
        <taxon>Magnoliopsida</taxon>
        <taxon>Liliopsida</taxon>
        <taxon>Poales</taxon>
        <taxon>Poaceae</taxon>
        <taxon>PACMAD clade</taxon>
        <taxon>Chloridoideae</taxon>
        <taxon>Cynodonteae</taxon>
        <taxon>Eleusininae</taxon>
        <taxon>Eleusine</taxon>
    </lineage>
</organism>
<dbReference type="GO" id="GO:0030117">
    <property type="term" value="C:membrane coat"/>
    <property type="evidence" value="ECO:0007669"/>
    <property type="project" value="InterPro"/>
</dbReference>
<reference evidence="16" key="2">
    <citation type="submission" date="2021-12" db="EMBL/GenBank/DDBJ databases">
        <title>Resequencing data analysis of finger millet.</title>
        <authorList>
            <person name="Hatakeyama M."/>
            <person name="Aluri S."/>
            <person name="Balachadran M.T."/>
            <person name="Sivarajan S.R."/>
            <person name="Poveda L."/>
            <person name="Shimizu-Inatsugi R."/>
            <person name="Schlapbach R."/>
            <person name="Sreeman S.M."/>
            <person name="Shimizu K.K."/>
        </authorList>
    </citation>
    <scope>NUCLEOTIDE SEQUENCE</scope>
</reference>
<feature type="domain" description="COPA/B TPR" evidence="15">
    <location>
        <begin position="315"/>
        <end position="495"/>
    </location>
</feature>
<accession>A0AAV5E9X6</accession>
<keyword evidence="11" id="KW-0472">Membrane</keyword>
<evidence type="ECO:0000259" key="15">
    <source>
        <dbReference type="Pfam" id="PF23953"/>
    </source>
</evidence>
<keyword evidence="8" id="KW-0931">ER-Golgi transport</keyword>
<evidence type="ECO:0000256" key="6">
    <source>
        <dbReference type="ARBA" id="ARBA00022574"/>
    </source>
</evidence>
<dbReference type="GO" id="GO:0016192">
    <property type="term" value="P:vesicle-mediated transport"/>
    <property type="evidence" value="ECO:0007669"/>
    <property type="project" value="UniProtKB-KW"/>
</dbReference>
<keyword evidence="17" id="KW-1185">Reference proteome</keyword>
<dbReference type="InterPro" id="IPR056176">
    <property type="entry name" value="TPR_COPA_B"/>
</dbReference>
<sequence>MLLAYRLENTLNYGLERVWALGYMKGSRRYSPFLHFSSITDLYFEHLFSTVIWESIFGNDMGYLDFCRVVIGYDEGTIMIKIGREVPVASMDSSGKIIWAKHNEIQTVNIKTIGADNEIPDGERLPLVVKELGSCDLYPQEKKSIRPAFSAERIFGGVLLAMCTNDFICFYDWAECRLIRRIDVNVKNLYWADSGDLVTIASDTSFYILKYNRDVVSSHLDGGGSVGEEGVEDAFELLHEINERVRTGLWVGDCFIYNNSSWRLNYCVGGEVTTLFHLDRPMYLLGYLANQSRVYLIDKQFNVVGYTLLLSLIEYKTLVMRGDFDRANAVLSSIPKEQYDSVARFLESRGMLEEALEIATDTNYRFDLAVQLGRLEIAKAIATEVQSESKWKQLGELAMSSGKLEMAEECLLHAADLSGLLLLYSSLGDAEGITKLASVAKEQGKNNVSFLCFFMLGKLEECLQLLIESNRIPEAALMARSYLPSKVPEIVALWKKDLQKVNPKAAESLANPEEYPNLFEDWQIALNVEATIAPKRGIYPPAEEYMIHAERSNDSLVEAFKNMQMHEEVQSDDNEDAAQEVIEDDGVEESQEDAVEVEAENGGVEESQDDAVEVEAEGSTDGVLVNGNSSEEQWGTKNEEPSA</sequence>
<evidence type="ECO:0000313" key="16">
    <source>
        <dbReference type="EMBL" id="GJN19311.1"/>
    </source>
</evidence>
<comment type="caution">
    <text evidence="16">The sequence shown here is derived from an EMBL/GenBank/DDBJ whole genome shotgun (WGS) entry which is preliminary data.</text>
</comment>
<keyword evidence="5" id="KW-0963">Cytoplasm</keyword>
<evidence type="ECO:0000256" key="1">
    <source>
        <dbReference type="ARBA" id="ARBA00004255"/>
    </source>
</evidence>
<keyword evidence="4" id="KW-0813">Transport</keyword>
<feature type="compositionally biased region" description="Polar residues" evidence="13">
    <location>
        <begin position="626"/>
        <end position="636"/>
    </location>
</feature>
<feature type="compositionally biased region" description="Acidic residues" evidence="13">
    <location>
        <begin position="570"/>
        <end position="599"/>
    </location>
</feature>
<keyword evidence="7" id="KW-0677">Repeat</keyword>
<evidence type="ECO:0000256" key="10">
    <source>
        <dbReference type="ARBA" id="ARBA00023034"/>
    </source>
</evidence>
<dbReference type="EMBL" id="BQKI01000074">
    <property type="protein sequence ID" value="GJN19311.1"/>
    <property type="molecule type" value="Genomic_DNA"/>
</dbReference>
<protein>
    <submittedName>
        <fullName evidence="16">Uncharacterized protein</fullName>
    </submittedName>
</protein>
<evidence type="ECO:0000313" key="17">
    <source>
        <dbReference type="Proteomes" id="UP001054889"/>
    </source>
</evidence>
<evidence type="ECO:0000256" key="4">
    <source>
        <dbReference type="ARBA" id="ARBA00022448"/>
    </source>
</evidence>
<dbReference type="GO" id="GO:0006886">
    <property type="term" value="P:intracellular protein transport"/>
    <property type="evidence" value="ECO:0007669"/>
    <property type="project" value="InterPro"/>
</dbReference>
<dbReference type="CDD" id="cd22947">
    <property type="entry name" value="Coatomer_WDAD_beta-like"/>
    <property type="match status" value="1"/>
</dbReference>
<dbReference type="Pfam" id="PF04053">
    <property type="entry name" value="B-prop_COPA_B_2nd"/>
    <property type="match status" value="1"/>
</dbReference>
<feature type="compositionally biased region" description="Acidic residues" evidence="13">
    <location>
        <begin position="606"/>
        <end position="618"/>
    </location>
</feature>
<evidence type="ECO:0000259" key="14">
    <source>
        <dbReference type="Pfam" id="PF04053"/>
    </source>
</evidence>
<evidence type="ECO:0000256" key="12">
    <source>
        <dbReference type="ARBA" id="ARBA00023329"/>
    </source>
</evidence>
<gene>
    <name evidence="16" type="primary">gb06574</name>
    <name evidence="16" type="ORF">PR202_gb06574</name>
</gene>
<dbReference type="Gene3D" id="1.25.40.470">
    <property type="match status" value="1"/>
</dbReference>
<evidence type="ECO:0000256" key="5">
    <source>
        <dbReference type="ARBA" id="ARBA00022490"/>
    </source>
</evidence>
<keyword evidence="6" id="KW-0853">WD repeat</keyword>
<dbReference type="GO" id="GO:0030663">
    <property type="term" value="C:COPI-coated vesicle membrane"/>
    <property type="evidence" value="ECO:0007669"/>
    <property type="project" value="UniProtKB-SubCell"/>
</dbReference>
<dbReference type="InterPro" id="IPR006692">
    <property type="entry name" value="Beta-prop_COPA/B_2nd"/>
</dbReference>
<keyword evidence="9" id="KW-0653">Protein transport</keyword>
<keyword evidence="10" id="KW-0333">Golgi apparatus</keyword>
<proteinExistence type="inferred from homology"/>
<evidence type="ECO:0000256" key="13">
    <source>
        <dbReference type="SAM" id="MobiDB-lite"/>
    </source>
</evidence>
<comment type="similarity">
    <text evidence="3">Belongs to the WD repeat COPB2 family.</text>
</comment>
<reference evidence="16" key="1">
    <citation type="journal article" date="2018" name="DNA Res.">
        <title>Multiple hybrid de novo genome assembly of finger millet, an orphan allotetraploid crop.</title>
        <authorList>
            <person name="Hatakeyama M."/>
            <person name="Aluri S."/>
            <person name="Balachadran M.T."/>
            <person name="Sivarajan S.R."/>
            <person name="Patrignani A."/>
            <person name="Gruter S."/>
            <person name="Poveda L."/>
            <person name="Shimizu-Inatsugi R."/>
            <person name="Baeten J."/>
            <person name="Francoijs K.J."/>
            <person name="Nataraja K.N."/>
            <person name="Reddy Y.A.N."/>
            <person name="Phadnis S."/>
            <person name="Ravikumar R.L."/>
            <person name="Schlapbach R."/>
            <person name="Sreeman S.M."/>
            <person name="Shimizu K.K."/>
        </authorList>
    </citation>
    <scope>NUCLEOTIDE SEQUENCE</scope>
</reference>
<dbReference type="Proteomes" id="UP001054889">
    <property type="component" value="Unassembled WGS sequence"/>
</dbReference>
<evidence type="ECO:0000256" key="8">
    <source>
        <dbReference type="ARBA" id="ARBA00022892"/>
    </source>
</evidence>
<dbReference type="FunFam" id="1.25.40.470:FF:000001">
    <property type="entry name" value="Coatomer subunit beta"/>
    <property type="match status" value="1"/>
</dbReference>
<evidence type="ECO:0000256" key="11">
    <source>
        <dbReference type="ARBA" id="ARBA00023136"/>
    </source>
</evidence>
<comment type="subcellular location">
    <subcellularLocation>
        <location evidence="2">Cytoplasmic vesicle</location>
        <location evidence="2">COPI-coated vesicle membrane</location>
        <topology evidence="2">Peripheral membrane protein</topology>
        <orientation evidence="2">Cytoplasmic side</orientation>
    </subcellularLocation>
    <subcellularLocation>
        <location evidence="1">Golgi apparatus membrane</location>
        <topology evidence="1">Peripheral membrane protein</topology>
        <orientation evidence="1">Cytoplasmic side</orientation>
    </subcellularLocation>
</comment>
<evidence type="ECO:0000256" key="2">
    <source>
        <dbReference type="ARBA" id="ARBA00004347"/>
    </source>
</evidence>
<dbReference type="Pfam" id="PF23953">
    <property type="entry name" value="TPR_COPA_B"/>
    <property type="match status" value="1"/>
</dbReference>
<feature type="region of interest" description="Disordered" evidence="13">
    <location>
        <begin position="567"/>
        <end position="643"/>
    </location>
</feature>
<evidence type="ECO:0000256" key="7">
    <source>
        <dbReference type="ARBA" id="ARBA00022737"/>
    </source>
</evidence>
<dbReference type="AlphaFoldDB" id="A0AAV5E9X6"/>
<evidence type="ECO:0000256" key="3">
    <source>
        <dbReference type="ARBA" id="ARBA00010844"/>
    </source>
</evidence>
<name>A0AAV5E9X6_ELECO</name>